<organism evidence="2 3">
    <name type="scientific">Mycobacterium persicum</name>
    <dbReference type="NCBI Taxonomy" id="1487726"/>
    <lineage>
        <taxon>Bacteria</taxon>
        <taxon>Bacillati</taxon>
        <taxon>Actinomycetota</taxon>
        <taxon>Actinomycetes</taxon>
        <taxon>Mycobacteriales</taxon>
        <taxon>Mycobacteriaceae</taxon>
        <taxon>Mycobacterium</taxon>
    </lineage>
</organism>
<feature type="region of interest" description="Disordered" evidence="1">
    <location>
        <begin position="311"/>
        <end position="358"/>
    </location>
</feature>
<evidence type="ECO:0000313" key="3">
    <source>
        <dbReference type="Proteomes" id="UP000271464"/>
    </source>
</evidence>
<proteinExistence type="predicted"/>
<feature type="compositionally biased region" description="Low complexity" evidence="1">
    <location>
        <begin position="311"/>
        <end position="330"/>
    </location>
</feature>
<accession>A0ABY6RST7</accession>
<dbReference type="Proteomes" id="UP000271464">
    <property type="component" value="Unassembled WGS sequence"/>
</dbReference>
<keyword evidence="3" id="KW-1185">Reference proteome</keyword>
<name>A0ABY6RST7_9MYCO</name>
<gene>
    <name evidence="2" type="ORF">LAUMK4_05757</name>
</gene>
<dbReference type="RefSeq" id="WP_259641839.1">
    <property type="nucleotide sequence ID" value="NZ_UPHM01000155.1"/>
</dbReference>
<evidence type="ECO:0000313" key="2">
    <source>
        <dbReference type="EMBL" id="VBA32425.1"/>
    </source>
</evidence>
<feature type="region of interest" description="Disordered" evidence="1">
    <location>
        <begin position="389"/>
        <end position="429"/>
    </location>
</feature>
<feature type="compositionally biased region" description="Low complexity" evidence="1">
    <location>
        <begin position="399"/>
        <end position="410"/>
    </location>
</feature>
<comment type="caution">
    <text evidence="2">The sequence shown here is derived from an EMBL/GenBank/DDBJ whole genome shotgun (WGS) entry which is preliminary data.</text>
</comment>
<protein>
    <recommendedName>
        <fullName evidence="4">ISKra4 family transposase</fullName>
    </recommendedName>
</protein>
<dbReference type="EMBL" id="UPHM01000155">
    <property type="protein sequence ID" value="VBA32425.1"/>
    <property type="molecule type" value="Genomic_DNA"/>
</dbReference>
<sequence>MELAIRTAMTQLGASLLEQLLSADTGHRGPRIDCGAGHHAQFVGYRDKQVDTVLGRIAVRRAWYHCPVCKRGIAPRDEQLGVTDASLSPGLRAMVARAAAAEPFVTAADLITELSGIALTPKRIERSAEADGAAAAARIAAESAAIARRAVDVLPAPADRIAAPDKLYIAIDGTGVPMVAAAVADRAGKSEDGRARTREVKLAALFTQTRLDTDGRPVRDPDSTSYVGSFAPAERFATLVAAEAHRRGADRIRQLVVLGDGAAWIWNLATANWPEATPIVDIYHARQHLYDLAKPLTSMLGNAHTDWLAAPSMPATSKPSSPKSASSRCPATPPPRPPKRWPTSKPTPTACATPTSATSGFSSAPALWKLAAKPSSVNDSNCPACAGTSPVPPASSRCAASKPATASSASGHIRTTRRPPPDQPDSTKIKISASTYLQICRTPGEDQAKRSCRYPKLGCRRG</sequence>
<feature type="compositionally biased region" description="Low complexity" evidence="1">
    <location>
        <begin position="341"/>
        <end position="358"/>
    </location>
</feature>
<evidence type="ECO:0000256" key="1">
    <source>
        <dbReference type="SAM" id="MobiDB-lite"/>
    </source>
</evidence>
<reference evidence="2 3" key="1">
    <citation type="submission" date="2018-09" db="EMBL/GenBank/DDBJ databases">
        <authorList>
            <person name="Tagini F."/>
        </authorList>
    </citation>
    <scope>NUCLEOTIDE SEQUENCE [LARGE SCALE GENOMIC DNA]</scope>
    <source>
        <strain evidence="2 3">MK4</strain>
    </source>
</reference>
<evidence type="ECO:0008006" key="4">
    <source>
        <dbReference type="Google" id="ProtNLM"/>
    </source>
</evidence>